<dbReference type="PIRSF" id="PIRSF037207">
    <property type="entry name" value="ATE1_euk"/>
    <property type="match status" value="1"/>
</dbReference>
<gene>
    <name evidence="9" type="ORF">FF38_11302</name>
</gene>
<keyword evidence="4 5" id="KW-0012">Acyltransferase</keyword>
<dbReference type="Pfam" id="PF04377">
    <property type="entry name" value="ATE_C"/>
    <property type="match status" value="1"/>
</dbReference>
<organism evidence="9 10">
    <name type="scientific">Lucilia cuprina</name>
    <name type="common">Green bottle fly</name>
    <name type="synonym">Australian sheep blowfly</name>
    <dbReference type="NCBI Taxonomy" id="7375"/>
    <lineage>
        <taxon>Eukaryota</taxon>
        <taxon>Metazoa</taxon>
        <taxon>Ecdysozoa</taxon>
        <taxon>Arthropoda</taxon>
        <taxon>Hexapoda</taxon>
        <taxon>Insecta</taxon>
        <taxon>Pterygota</taxon>
        <taxon>Neoptera</taxon>
        <taxon>Endopterygota</taxon>
        <taxon>Diptera</taxon>
        <taxon>Brachycera</taxon>
        <taxon>Muscomorpha</taxon>
        <taxon>Oestroidea</taxon>
        <taxon>Calliphoridae</taxon>
        <taxon>Luciliinae</taxon>
        <taxon>Lucilia</taxon>
    </lineage>
</organism>
<accession>A0A0L0CIZ0</accession>
<dbReference type="OrthoDB" id="74183at2759"/>
<evidence type="ECO:0000313" key="9">
    <source>
        <dbReference type="EMBL" id="KNC32187.1"/>
    </source>
</evidence>
<dbReference type="AlphaFoldDB" id="A0A0L0CIZ0"/>
<feature type="region of interest" description="Disordered" evidence="6">
    <location>
        <begin position="97"/>
        <end position="140"/>
    </location>
</feature>
<feature type="domain" description="N-end aminoacyl transferase N-terminal" evidence="7">
    <location>
        <begin position="14"/>
        <end position="85"/>
    </location>
</feature>
<keyword evidence="2 5" id="KW-0808">Transferase</keyword>
<evidence type="ECO:0000313" key="10">
    <source>
        <dbReference type="Proteomes" id="UP000037069"/>
    </source>
</evidence>
<comment type="catalytic activity">
    <reaction evidence="5">
        <text>an N-terminal L-alpha-aminoacyl-[protein] + L-arginyl-tRNA(Arg) = an N-terminal L-arginyl-L-aminoacyl-[protein] + tRNA(Arg) + H(+)</text>
        <dbReference type="Rhea" id="RHEA:10208"/>
        <dbReference type="Rhea" id="RHEA-COMP:9658"/>
        <dbReference type="Rhea" id="RHEA-COMP:9673"/>
        <dbReference type="Rhea" id="RHEA-COMP:10636"/>
        <dbReference type="Rhea" id="RHEA-COMP:10638"/>
        <dbReference type="ChEBI" id="CHEBI:15378"/>
        <dbReference type="ChEBI" id="CHEBI:78442"/>
        <dbReference type="ChEBI" id="CHEBI:78513"/>
        <dbReference type="ChEBI" id="CHEBI:78597"/>
        <dbReference type="ChEBI" id="CHEBI:83562"/>
        <dbReference type="EC" id="2.3.2.8"/>
    </reaction>
</comment>
<feature type="domain" description="N-end rule aminoacyl transferase C-terminal" evidence="8">
    <location>
        <begin position="320"/>
        <end position="456"/>
    </location>
</feature>
<keyword evidence="3 5" id="KW-0833">Ubl conjugation pathway</keyword>
<proteinExistence type="inferred from homology"/>
<feature type="region of interest" description="Disordered" evidence="6">
    <location>
        <begin position="162"/>
        <end position="201"/>
    </location>
</feature>
<evidence type="ECO:0000256" key="1">
    <source>
        <dbReference type="ARBA" id="ARBA00009991"/>
    </source>
</evidence>
<dbReference type="OMA" id="SDRMVYS"/>
<evidence type="ECO:0000256" key="3">
    <source>
        <dbReference type="ARBA" id="ARBA00022786"/>
    </source>
</evidence>
<evidence type="ECO:0000256" key="4">
    <source>
        <dbReference type="ARBA" id="ARBA00023315"/>
    </source>
</evidence>
<dbReference type="STRING" id="7375.A0A0L0CIZ0"/>
<comment type="function">
    <text evidence="5">Involved in the post-translational conjugation of arginine to the N-terminal aspartate or glutamate of a protein. This arginylation is required for degradation of the protein via the ubiquitin pathway.</text>
</comment>
<sequence length="548" mass="63391">MDFSIIEYYGKQESKCGYCKGIKCSIGHGMHAYTMSPADYQDLIDRGWRRSGHYCYKQDNTTTCCPCYTIKCDALEFKLSKSHKKVLKRMNRFLRDGKRDKNEELQTTNNTDKEAKDNDNEDVGDDAGGGGIREEVQGPNVPLKDINLELFAKANGEHNNVKDNYKEKEISQAKDIKDKTETNEESSSGSKKSLEGVNPPCKKAKQMRLERKLAKNAAKGLATDLPLKTPRDKEKTLKDLINDNKPDDKHKLKIVLVPSNKDIYTETALALYRKYQLIIHNDNPERLQPKNLLRFLYNSPLKLEVIHVKSEQFHKTLPQTYELYKKYQTLIHNDPPAGEDDYLVFLQRSPLKLSKPADGPPSGYGSFHQQYWLDDKLIAVAVIDILPYCVSSVYFFYDPDYNFLSLGTYSSLREIELVQRLASIVPSLKYYYMGFYIHSCPKMRYKGRLSSSYLLCPETYTWHLLTDEIRSKLDANKYQRFNNDPQAKDVNEFKISDIDSVLLLINAKTYVKYRQYKQIAGNEERESIIEYSQLVGKTLAHRMLYLKF</sequence>
<name>A0A0L0CIZ0_LUCCU</name>
<evidence type="ECO:0000256" key="5">
    <source>
        <dbReference type="PIRNR" id="PIRNR037207"/>
    </source>
</evidence>
<dbReference type="InterPro" id="IPR007472">
    <property type="entry name" value="N-end_Aminoacyl_Trfase_C"/>
</dbReference>
<feature type="compositionally biased region" description="Basic and acidic residues" evidence="6">
    <location>
        <begin position="162"/>
        <end position="182"/>
    </location>
</feature>
<dbReference type="GO" id="GO:0004057">
    <property type="term" value="F:arginyl-tRNA--protein transferase activity"/>
    <property type="evidence" value="ECO:0007669"/>
    <property type="project" value="UniProtKB-EC"/>
</dbReference>
<dbReference type="InterPro" id="IPR030700">
    <property type="entry name" value="N-end_Aminoacyl_Trfase"/>
</dbReference>
<evidence type="ECO:0000256" key="6">
    <source>
        <dbReference type="SAM" id="MobiDB-lite"/>
    </source>
</evidence>
<dbReference type="GO" id="GO:0005737">
    <property type="term" value="C:cytoplasm"/>
    <property type="evidence" value="ECO:0007669"/>
    <property type="project" value="TreeGrafter"/>
</dbReference>
<evidence type="ECO:0000259" key="7">
    <source>
        <dbReference type="Pfam" id="PF04376"/>
    </source>
</evidence>
<evidence type="ECO:0000259" key="8">
    <source>
        <dbReference type="Pfam" id="PF04377"/>
    </source>
</evidence>
<dbReference type="Pfam" id="PF04376">
    <property type="entry name" value="ATE_N"/>
    <property type="match status" value="1"/>
</dbReference>
<dbReference type="InterPro" id="IPR017137">
    <property type="entry name" value="Arg-tRNA-P_Trfase_1_euk"/>
</dbReference>
<dbReference type="InterPro" id="IPR016181">
    <property type="entry name" value="Acyl_CoA_acyltransferase"/>
</dbReference>
<dbReference type="PANTHER" id="PTHR21367:SF1">
    <property type="entry name" value="ARGINYL-TRNA--PROTEIN TRANSFERASE 1"/>
    <property type="match status" value="1"/>
</dbReference>
<dbReference type="Proteomes" id="UP000037069">
    <property type="component" value="Unassembled WGS sequence"/>
</dbReference>
<comment type="caution">
    <text evidence="9">The sequence shown here is derived from an EMBL/GenBank/DDBJ whole genome shotgun (WGS) entry which is preliminary data.</text>
</comment>
<dbReference type="EC" id="2.3.2.8" evidence="5"/>
<dbReference type="SUPFAM" id="SSF55729">
    <property type="entry name" value="Acyl-CoA N-acyltransferases (Nat)"/>
    <property type="match status" value="1"/>
</dbReference>
<protein>
    <recommendedName>
        <fullName evidence="5">Arginyl-tRNA--protein transferase 1</fullName>
        <shortName evidence="5">Arginyltransferase 1</shortName>
        <shortName evidence="5">R-transferase 1</shortName>
        <ecNumber evidence="5">2.3.2.8</ecNumber>
    </recommendedName>
    <alternativeName>
        <fullName evidence="5">Arginine-tRNA--protein transferase 1</fullName>
    </alternativeName>
</protein>
<dbReference type="PANTHER" id="PTHR21367">
    <property type="entry name" value="ARGININE-TRNA-PROTEIN TRANSFERASE 1"/>
    <property type="match status" value="1"/>
</dbReference>
<keyword evidence="10" id="KW-1185">Reference proteome</keyword>
<dbReference type="InterPro" id="IPR007471">
    <property type="entry name" value="N-end_Aminoacyl_Trfase_N"/>
</dbReference>
<dbReference type="EMBL" id="JRES01000335">
    <property type="protein sequence ID" value="KNC32187.1"/>
    <property type="molecule type" value="Genomic_DNA"/>
</dbReference>
<reference evidence="9 10" key="1">
    <citation type="journal article" date="2015" name="Nat. Commun.">
        <title>Lucilia cuprina genome unlocks parasitic fly biology to underpin future interventions.</title>
        <authorList>
            <person name="Anstead C.A."/>
            <person name="Korhonen P.K."/>
            <person name="Young N.D."/>
            <person name="Hall R.S."/>
            <person name="Jex A.R."/>
            <person name="Murali S.C."/>
            <person name="Hughes D.S."/>
            <person name="Lee S.F."/>
            <person name="Perry T."/>
            <person name="Stroehlein A.J."/>
            <person name="Ansell B.R."/>
            <person name="Breugelmans B."/>
            <person name="Hofmann A."/>
            <person name="Qu J."/>
            <person name="Dugan S."/>
            <person name="Lee S.L."/>
            <person name="Chao H."/>
            <person name="Dinh H."/>
            <person name="Han Y."/>
            <person name="Doddapaneni H.V."/>
            <person name="Worley K.C."/>
            <person name="Muzny D.M."/>
            <person name="Ioannidis P."/>
            <person name="Waterhouse R.M."/>
            <person name="Zdobnov E.M."/>
            <person name="James P.J."/>
            <person name="Bagnall N.H."/>
            <person name="Kotze A.C."/>
            <person name="Gibbs R.A."/>
            <person name="Richards S."/>
            <person name="Batterham P."/>
            <person name="Gasser R.B."/>
        </authorList>
    </citation>
    <scope>NUCLEOTIDE SEQUENCE [LARGE SCALE GENOMIC DNA]</scope>
    <source>
        <strain evidence="9 10">LS</strain>
        <tissue evidence="9">Full body</tissue>
    </source>
</reference>
<evidence type="ECO:0000256" key="2">
    <source>
        <dbReference type="ARBA" id="ARBA00022679"/>
    </source>
</evidence>
<comment type="similarity">
    <text evidence="1 5">Belongs to the R-transferase family.</text>
</comment>